<dbReference type="InterPro" id="IPR031044">
    <property type="entry name" value="Small_Trp_rich"/>
</dbReference>
<evidence type="ECO:0000256" key="1">
    <source>
        <dbReference type="SAM" id="Phobius"/>
    </source>
</evidence>
<keyword evidence="1" id="KW-0812">Transmembrane</keyword>
<dbReference type="NCBIfam" id="TIGR04438">
    <property type="entry name" value="small_Trp_rich"/>
    <property type="match status" value="1"/>
</dbReference>
<protein>
    <submittedName>
        <fullName evidence="2">TIGR04438 family Trp-rich protein</fullName>
    </submittedName>
</protein>
<evidence type="ECO:0000313" key="3">
    <source>
        <dbReference type="Proteomes" id="UP000249633"/>
    </source>
</evidence>
<feature type="transmembrane region" description="Helical" evidence="1">
    <location>
        <begin position="26"/>
        <end position="45"/>
    </location>
</feature>
<dbReference type="AlphaFoldDB" id="A0A2W5E6R2"/>
<sequence length="87" mass="9646">MGFVLIGVLFLALRLGGWVKFSDSDWVAWAIVLAPFGLAVLWWAWADSSGLTQRQAMQSIDDKKAQRREKALEALGQGKASRKGRRG</sequence>
<organism evidence="2 3">
    <name type="scientific">Roseateles depolymerans</name>
    <dbReference type="NCBI Taxonomy" id="76731"/>
    <lineage>
        <taxon>Bacteria</taxon>
        <taxon>Pseudomonadati</taxon>
        <taxon>Pseudomonadota</taxon>
        <taxon>Betaproteobacteria</taxon>
        <taxon>Burkholderiales</taxon>
        <taxon>Sphaerotilaceae</taxon>
        <taxon>Roseateles</taxon>
    </lineage>
</organism>
<dbReference type="EMBL" id="QFOD01000001">
    <property type="protein sequence ID" value="PZP36780.1"/>
    <property type="molecule type" value="Genomic_DNA"/>
</dbReference>
<reference evidence="2 3" key="1">
    <citation type="submission" date="2017-08" db="EMBL/GenBank/DDBJ databases">
        <title>Infants hospitalized years apart are colonized by the same room-sourced microbial strains.</title>
        <authorList>
            <person name="Brooks B."/>
            <person name="Olm M.R."/>
            <person name="Firek B.A."/>
            <person name="Baker R."/>
            <person name="Thomas B.C."/>
            <person name="Morowitz M.J."/>
            <person name="Banfield J.F."/>
        </authorList>
    </citation>
    <scope>NUCLEOTIDE SEQUENCE [LARGE SCALE GENOMIC DNA]</scope>
    <source>
        <strain evidence="2">S2_012_000_R2_81</strain>
    </source>
</reference>
<keyword evidence="1" id="KW-1133">Transmembrane helix</keyword>
<dbReference type="Proteomes" id="UP000249633">
    <property type="component" value="Unassembled WGS sequence"/>
</dbReference>
<gene>
    <name evidence="2" type="ORF">DI603_02165</name>
</gene>
<comment type="caution">
    <text evidence="2">The sequence shown here is derived from an EMBL/GenBank/DDBJ whole genome shotgun (WGS) entry which is preliminary data.</text>
</comment>
<keyword evidence="1" id="KW-0472">Membrane</keyword>
<name>A0A2W5E6R2_9BURK</name>
<accession>A0A2W5E6R2</accession>
<proteinExistence type="predicted"/>
<evidence type="ECO:0000313" key="2">
    <source>
        <dbReference type="EMBL" id="PZP36780.1"/>
    </source>
</evidence>